<evidence type="ECO:0000313" key="2">
    <source>
        <dbReference type="Proteomes" id="UP000748756"/>
    </source>
</evidence>
<keyword evidence="2" id="KW-1185">Reference proteome</keyword>
<sequence>MGARIYKLSNEIESAIDVVSGSSVKVDADKAKAVKNHLLDFQGLSELNDVYELLQPTAALTHSLGGSKYPTISSVYPKVHGYALAPPLRPQATKPTRDLHKDLTDQVVARFV</sequence>
<gene>
    <name evidence="1" type="ORF">BG015_005662</name>
</gene>
<dbReference type="AlphaFoldDB" id="A0A9P5R6Q8"/>
<evidence type="ECO:0000313" key="1">
    <source>
        <dbReference type="EMBL" id="KAF9122064.1"/>
    </source>
</evidence>
<proteinExistence type="predicted"/>
<feature type="non-terminal residue" evidence="1">
    <location>
        <position position="112"/>
    </location>
</feature>
<dbReference type="Proteomes" id="UP000748756">
    <property type="component" value="Unassembled WGS sequence"/>
</dbReference>
<name>A0A9P5R6Q8_9FUNG</name>
<dbReference type="OrthoDB" id="2433992at2759"/>
<protein>
    <submittedName>
        <fullName evidence="1">Uncharacterized protein</fullName>
    </submittedName>
</protein>
<dbReference type="EMBL" id="JAAAUQ010002625">
    <property type="protein sequence ID" value="KAF9122064.1"/>
    <property type="molecule type" value="Genomic_DNA"/>
</dbReference>
<accession>A0A9P5R6Q8</accession>
<organism evidence="1 2">
    <name type="scientific">Linnemannia schmuckeri</name>
    <dbReference type="NCBI Taxonomy" id="64567"/>
    <lineage>
        <taxon>Eukaryota</taxon>
        <taxon>Fungi</taxon>
        <taxon>Fungi incertae sedis</taxon>
        <taxon>Mucoromycota</taxon>
        <taxon>Mortierellomycotina</taxon>
        <taxon>Mortierellomycetes</taxon>
        <taxon>Mortierellales</taxon>
        <taxon>Mortierellaceae</taxon>
        <taxon>Linnemannia</taxon>
    </lineage>
</organism>
<reference evidence="1" key="1">
    <citation type="journal article" date="2020" name="Fungal Divers.">
        <title>Resolving the Mortierellaceae phylogeny through synthesis of multi-gene phylogenetics and phylogenomics.</title>
        <authorList>
            <person name="Vandepol N."/>
            <person name="Liber J."/>
            <person name="Desiro A."/>
            <person name="Na H."/>
            <person name="Kennedy M."/>
            <person name="Barry K."/>
            <person name="Grigoriev I.V."/>
            <person name="Miller A.N."/>
            <person name="O'Donnell K."/>
            <person name="Stajich J.E."/>
            <person name="Bonito G."/>
        </authorList>
    </citation>
    <scope>NUCLEOTIDE SEQUENCE</scope>
    <source>
        <strain evidence="1">NRRL 6426</strain>
    </source>
</reference>
<comment type="caution">
    <text evidence="1">The sequence shown here is derived from an EMBL/GenBank/DDBJ whole genome shotgun (WGS) entry which is preliminary data.</text>
</comment>